<feature type="coiled-coil region" evidence="1">
    <location>
        <begin position="522"/>
        <end position="769"/>
    </location>
</feature>
<feature type="compositionally biased region" description="Polar residues" evidence="2">
    <location>
        <begin position="322"/>
        <end position="331"/>
    </location>
</feature>
<feature type="compositionally biased region" description="Basic and acidic residues" evidence="2">
    <location>
        <begin position="341"/>
        <end position="350"/>
    </location>
</feature>
<feature type="region of interest" description="Disordered" evidence="2">
    <location>
        <begin position="309"/>
        <end position="350"/>
    </location>
</feature>
<name>A0AAE0GNK9_9CHLO</name>
<dbReference type="Proteomes" id="UP001190700">
    <property type="component" value="Unassembled WGS sequence"/>
</dbReference>
<feature type="region of interest" description="Disordered" evidence="2">
    <location>
        <begin position="101"/>
        <end position="125"/>
    </location>
</feature>
<evidence type="ECO:0000256" key="2">
    <source>
        <dbReference type="SAM" id="MobiDB-lite"/>
    </source>
</evidence>
<feature type="coiled-coil region" evidence="1">
    <location>
        <begin position="351"/>
        <end position="378"/>
    </location>
</feature>
<reference evidence="3 4" key="1">
    <citation type="journal article" date="2015" name="Genome Biol. Evol.">
        <title>Comparative Genomics of a Bacterivorous Green Alga Reveals Evolutionary Causalities and Consequences of Phago-Mixotrophic Mode of Nutrition.</title>
        <authorList>
            <person name="Burns J.A."/>
            <person name="Paasch A."/>
            <person name="Narechania A."/>
            <person name="Kim E."/>
        </authorList>
    </citation>
    <scope>NUCLEOTIDE SEQUENCE [LARGE SCALE GENOMIC DNA]</scope>
    <source>
        <strain evidence="3 4">PLY_AMNH</strain>
    </source>
</reference>
<feature type="coiled-coil region" evidence="1">
    <location>
        <begin position="424"/>
        <end position="493"/>
    </location>
</feature>
<organism evidence="3 4">
    <name type="scientific">Cymbomonas tetramitiformis</name>
    <dbReference type="NCBI Taxonomy" id="36881"/>
    <lineage>
        <taxon>Eukaryota</taxon>
        <taxon>Viridiplantae</taxon>
        <taxon>Chlorophyta</taxon>
        <taxon>Pyramimonadophyceae</taxon>
        <taxon>Pyramimonadales</taxon>
        <taxon>Pyramimonadaceae</taxon>
        <taxon>Cymbomonas</taxon>
    </lineage>
</organism>
<feature type="region of interest" description="Disordered" evidence="2">
    <location>
        <begin position="139"/>
        <end position="158"/>
    </location>
</feature>
<evidence type="ECO:0000256" key="1">
    <source>
        <dbReference type="SAM" id="Coils"/>
    </source>
</evidence>
<gene>
    <name evidence="3" type="ORF">CYMTET_10729</name>
</gene>
<evidence type="ECO:0000313" key="3">
    <source>
        <dbReference type="EMBL" id="KAK3281485.1"/>
    </source>
</evidence>
<comment type="caution">
    <text evidence="3">The sequence shown here is derived from an EMBL/GenBank/DDBJ whole genome shotgun (WGS) entry which is preliminary data.</text>
</comment>
<sequence length="895" mass="97584">MTSAAQHLELLPSVPTSVDGKTMVSPEVPVAENSVESRQHKLSAGRKSIARKYEAILGSVDGTASLEQNLENLVRRPSVARPSISSLGPAVASPELAATQQNVANASRRPSMARPSISSLGPAAASPELAATQQIVANASRRPSMARPSISSLGPAAASPELAATQQIVANASLPPPSRTYERQGSRRPSVARPSISSLGPAAASPELATPEQNVANASRRPSVARPSISTLGSVANPEPVAPHETVAEVNRRPSVSRESNTASPELAPSQPKVANVSRRYSIRQSISNLETIVERSILDSWEAEVTTSKEKAASSDGKTVVPSNEKTATAPSVEKTAASSDEKTADEESIRALQADISKASKEAQDLQEQISKTADKLAPQEKLKANLAVSRWKYAFLCGAVSKLDEECQTLLETIGIRDTRIAEMQNEIAALSQQLQGALSQLERYQAQVTELEIQLEKEKEENSAAQELLKEEKVKSDELQHTLSEANARFEQMKVSLLDTEAIAASQTNTIALRQFQLEQTEASVKSLQQQLEIALSSDERETEESRKLMELHEYIRQKEEAFQCEQREFEETKESLTNTESLLAETKNTLSDTEHDLADTRDTLAQVEADNAESLKQLDEALSTGAELELKLVAKEQLKDELEQRLAEQEEMKAELDAHNKALSAQIEQAAKGHEIELEQELSEKELIRAEMEKENLALKEQIDSQENDIEVLKLQLAVDRNTISQLQQNVDKLQQNVDSGETIKELRGQMNEVLEQFAEIMRSERHEVLASATEKEVWLKEVLDHVSGQVTKILDEVKSNSGGLSHDGLDGLSKTVGQIVAAEVSRVGLHQSDTSDCDRRVASIVATIVAQCATHTAAMQLGYSMLILAKTACMRLMPKRHERSAPGEA</sequence>
<protein>
    <submittedName>
        <fullName evidence="3">Uncharacterized protein</fullName>
    </submittedName>
</protein>
<accession>A0AAE0GNK9</accession>
<dbReference type="AlphaFoldDB" id="A0AAE0GNK9"/>
<evidence type="ECO:0000313" key="4">
    <source>
        <dbReference type="Proteomes" id="UP001190700"/>
    </source>
</evidence>
<feature type="region of interest" description="Disordered" evidence="2">
    <location>
        <begin position="171"/>
        <end position="278"/>
    </location>
</feature>
<keyword evidence="1" id="KW-0175">Coiled coil</keyword>
<dbReference type="EMBL" id="LGRX02003821">
    <property type="protein sequence ID" value="KAK3281485.1"/>
    <property type="molecule type" value="Genomic_DNA"/>
</dbReference>
<keyword evidence="4" id="KW-1185">Reference proteome</keyword>
<proteinExistence type="predicted"/>